<evidence type="ECO:0000313" key="2">
    <source>
        <dbReference type="EMBL" id="KKN95735.1"/>
    </source>
</evidence>
<proteinExistence type="predicted"/>
<feature type="transmembrane region" description="Helical" evidence="1">
    <location>
        <begin position="267"/>
        <end position="287"/>
    </location>
</feature>
<dbReference type="EMBL" id="LAZR01000069">
    <property type="protein sequence ID" value="KKN95735.1"/>
    <property type="molecule type" value="Genomic_DNA"/>
</dbReference>
<gene>
    <name evidence="2" type="ORF">LCGC14_0176040</name>
</gene>
<sequence length="291" mass="31917">MKKFILFSLLALLFITSVSGEQQSLPKTDIINLIVDGGTTDISVTVDGNMTHVCRAIFALTFNDNALDVNAYGNGANGVLSTGVGMKYDNYFLFEKNITRNGDFSHWAFDIIYQQDAKNPKANVITSRLSFNKFTEGGECLDISDGRDLEMTIGDDMTNSTFADVTEFSVTFEGYFDLGLGAGETPVLLANVAGAVSGLGDFAIDISPVLIIYFLAYPFLLSKYYDPKDTKRKIFGKVALIGIFSLITSYIFFGLISSFFTNPNTRLLISAGIFMIANIIGTLFFMMKKGK</sequence>
<name>A0A0F9URG8_9ZZZZ</name>
<dbReference type="AlphaFoldDB" id="A0A0F9URG8"/>
<feature type="transmembrane region" description="Helical" evidence="1">
    <location>
        <begin position="202"/>
        <end position="222"/>
    </location>
</feature>
<protein>
    <submittedName>
        <fullName evidence="2">Uncharacterized protein</fullName>
    </submittedName>
</protein>
<keyword evidence="1" id="KW-0812">Transmembrane</keyword>
<feature type="transmembrane region" description="Helical" evidence="1">
    <location>
        <begin position="234"/>
        <end position="261"/>
    </location>
</feature>
<evidence type="ECO:0000256" key="1">
    <source>
        <dbReference type="SAM" id="Phobius"/>
    </source>
</evidence>
<keyword evidence="1" id="KW-0472">Membrane</keyword>
<accession>A0A0F9URG8</accession>
<comment type="caution">
    <text evidence="2">The sequence shown here is derived from an EMBL/GenBank/DDBJ whole genome shotgun (WGS) entry which is preliminary data.</text>
</comment>
<organism evidence="2">
    <name type="scientific">marine sediment metagenome</name>
    <dbReference type="NCBI Taxonomy" id="412755"/>
    <lineage>
        <taxon>unclassified sequences</taxon>
        <taxon>metagenomes</taxon>
        <taxon>ecological metagenomes</taxon>
    </lineage>
</organism>
<reference evidence="2" key="1">
    <citation type="journal article" date="2015" name="Nature">
        <title>Complex archaea that bridge the gap between prokaryotes and eukaryotes.</title>
        <authorList>
            <person name="Spang A."/>
            <person name="Saw J.H."/>
            <person name="Jorgensen S.L."/>
            <person name="Zaremba-Niedzwiedzka K."/>
            <person name="Martijn J."/>
            <person name="Lind A.E."/>
            <person name="van Eijk R."/>
            <person name="Schleper C."/>
            <person name="Guy L."/>
            <person name="Ettema T.J."/>
        </authorList>
    </citation>
    <scope>NUCLEOTIDE SEQUENCE</scope>
</reference>
<keyword evidence="1" id="KW-1133">Transmembrane helix</keyword>